<feature type="domain" description="Tryptophan synthase beta chain-like PALP" evidence="10">
    <location>
        <begin position="91"/>
        <end position="181"/>
    </location>
</feature>
<keyword evidence="6" id="KW-0663">Pyridoxal phosphate</keyword>
<proteinExistence type="predicted"/>
<gene>
    <name evidence="11" type="ORF">LSAT_V11C700384920</name>
</gene>
<dbReference type="InterPro" id="IPR023026">
    <property type="entry name" value="Trp_synth_beta/beta-like"/>
</dbReference>
<evidence type="ECO:0000256" key="4">
    <source>
        <dbReference type="ARBA" id="ARBA00022605"/>
    </source>
</evidence>
<keyword evidence="4" id="KW-0028">Amino-acid biosynthesis</keyword>
<dbReference type="InterPro" id="IPR036052">
    <property type="entry name" value="TrpB-like_PALP_sf"/>
</dbReference>
<keyword evidence="12" id="KW-1185">Reference proteome</keyword>
<protein>
    <recommendedName>
        <fullName evidence="3">tryptophan synthase</fullName>
        <ecNumber evidence="3">4.2.1.20</ecNumber>
    </recommendedName>
</protein>
<keyword evidence="5" id="KW-0822">Tryptophan biosynthesis</keyword>
<dbReference type="Gene3D" id="3.40.50.1100">
    <property type="match status" value="2"/>
</dbReference>
<keyword evidence="8" id="KW-0456">Lyase</keyword>
<name>A0A9R1UWZ5_LACSA</name>
<dbReference type="Pfam" id="PF00291">
    <property type="entry name" value="PALP"/>
    <property type="match status" value="1"/>
</dbReference>
<evidence type="ECO:0000256" key="5">
    <source>
        <dbReference type="ARBA" id="ARBA00022822"/>
    </source>
</evidence>
<dbReference type="Gramene" id="rna-gnl|WGS:NBSK|LSAT_7X109300_mrna">
    <property type="protein sequence ID" value="cds-PLY77153.1"/>
    <property type="gene ID" value="gene-LSAT_7X109300"/>
</dbReference>
<evidence type="ECO:0000256" key="9">
    <source>
        <dbReference type="ARBA" id="ARBA00049047"/>
    </source>
</evidence>
<comment type="pathway">
    <text evidence="2">Amino-acid biosynthesis; L-tryptophan biosynthesis; L-tryptophan from chorismate: step 5/5.</text>
</comment>
<dbReference type="Proteomes" id="UP000235145">
    <property type="component" value="Unassembled WGS sequence"/>
</dbReference>
<evidence type="ECO:0000259" key="10">
    <source>
        <dbReference type="Pfam" id="PF00291"/>
    </source>
</evidence>
<evidence type="ECO:0000256" key="3">
    <source>
        <dbReference type="ARBA" id="ARBA00012043"/>
    </source>
</evidence>
<evidence type="ECO:0000256" key="8">
    <source>
        <dbReference type="ARBA" id="ARBA00023239"/>
    </source>
</evidence>
<dbReference type="AlphaFoldDB" id="A0A9R1UWZ5"/>
<evidence type="ECO:0000313" key="11">
    <source>
        <dbReference type="EMBL" id="KAJ0195485.1"/>
    </source>
</evidence>
<evidence type="ECO:0000256" key="6">
    <source>
        <dbReference type="ARBA" id="ARBA00022898"/>
    </source>
</evidence>
<accession>A0A9R1UWZ5</accession>
<evidence type="ECO:0000313" key="12">
    <source>
        <dbReference type="Proteomes" id="UP000235145"/>
    </source>
</evidence>
<sequence length="183" mass="20390">MMRFGFRSSFAFSCVLSKQSMGQVVSALQQPDSFACFGNYGGKHVPQTKADLGPWNPKKKELNGILRSYVWSERPLLFPKRLTEYYQGPNGEGPEIYLKREDINPGNLHKINNVVAQALLANRLGKKRIIAEMGDGDGEHGVATTTVCAQYGMQCVIYIAAQDMERQAIDLRRMKSNGAEVLC</sequence>
<comment type="caution">
    <text evidence="11">The sequence shown here is derived from an EMBL/GenBank/DDBJ whole genome shotgun (WGS) entry which is preliminary data.</text>
</comment>
<dbReference type="SUPFAM" id="SSF53686">
    <property type="entry name" value="Tryptophan synthase beta subunit-like PLP-dependent enzymes"/>
    <property type="match status" value="1"/>
</dbReference>
<reference evidence="11 12" key="1">
    <citation type="journal article" date="2017" name="Nat. Commun.">
        <title>Genome assembly with in vitro proximity ligation data and whole-genome triplication in lettuce.</title>
        <authorList>
            <person name="Reyes-Chin-Wo S."/>
            <person name="Wang Z."/>
            <person name="Yang X."/>
            <person name="Kozik A."/>
            <person name="Arikit S."/>
            <person name="Song C."/>
            <person name="Xia L."/>
            <person name="Froenicke L."/>
            <person name="Lavelle D.O."/>
            <person name="Truco M.J."/>
            <person name="Xia R."/>
            <person name="Zhu S."/>
            <person name="Xu C."/>
            <person name="Xu H."/>
            <person name="Xu X."/>
            <person name="Cox K."/>
            <person name="Korf I."/>
            <person name="Meyers B.C."/>
            <person name="Michelmore R.W."/>
        </authorList>
    </citation>
    <scope>NUCLEOTIDE SEQUENCE [LARGE SCALE GENOMIC DNA]</scope>
    <source>
        <strain evidence="12">cv. Salinas</strain>
        <tissue evidence="11">Seedlings</tissue>
    </source>
</reference>
<dbReference type="PANTHER" id="PTHR48077">
    <property type="entry name" value="TRYPTOPHAN SYNTHASE-RELATED"/>
    <property type="match status" value="1"/>
</dbReference>
<evidence type="ECO:0000256" key="1">
    <source>
        <dbReference type="ARBA" id="ARBA00001933"/>
    </source>
</evidence>
<dbReference type="EMBL" id="NBSK02000007">
    <property type="protein sequence ID" value="KAJ0195485.1"/>
    <property type="molecule type" value="Genomic_DNA"/>
</dbReference>
<evidence type="ECO:0000256" key="7">
    <source>
        <dbReference type="ARBA" id="ARBA00023141"/>
    </source>
</evidence>
<dbReference type="GO" id="GO:0004834">
    <property type="term" value="F:tryptophan synthase activity"/>
    <property type="evidence" value="ECO:0007669"/>
    <property type="project" value="UniProtKB-EC"/>
</dbReference>
<keyword evidence="7" id="KW-0057">Aromatic amino acid biosynthesis</keyword>
<organism evidence="11 12">
    <name type="scientific">Lactuca sativa</name>
    <name type="common">Garden lettuce</name>
    <dbReference type="NCBI Taxonomy" id="4236"/>
    <lineage>
        <taxon>Eukaryota</taxon>
        <taxon>Viridiplantae</taxon>
        <taxon>Streptophyta</taxon>
        <taxon>Embryophyta</taxon>
        <taxon>Tracheophyta</taxon>
        <taxon>Spermatophyta</taxon>
        <taxon>Magnoliopsida</taxon>
        <taxon>eudicotyledons</taxon>
        <taxon>Gunneridae</taxon>
        <taxon>Pentapetalae</taxon>
        <taxon>asterids</taxon>
        <taxon>campanulids</taxon>
        <taxon>Asterales</taxon>
        <taxon>Asteraceae</taxon>
        <taxon>Cichorioideae</taxon>
        <taxon>Cichorieae</taxon>
        <taxon>Lactucinae</taxon>
        <taxon>Lactuca</taxon>
    </lineage>
</organism>
<dbReference type="InterPro" id="IPR001926">
    <property type="entry name" value="TrpB-like_PALP"/>
</dbReference>
<comment type="catalytic activity">
    <reaction evidence="9">
        <text>(1S,2R)-1-C-(indol-3-yl)glycerol 3-phosphate + L-serine = D-glyceraldehyde 3-phosphate + L-tryptophan + H2O</text>
        <dbReference type="Rhea" id="RHEA:10532"/>
        <dbReference type="ChEBI" id="CHEBI:15377"/>
        <dbReference type="ChEBI" id="CHEBI:33384"/>
        <dbReference type="ChEBI" id="CHEBI:57912"/>
        <dbReference type="ChEBI" id="CHEBI:58866"/>
        <dbReference type="ChEBI" id="CHEBI:59776"/>
        <dbReference type="EC" id="4.2.1.20"/>
    </reaction>
</comment>
<dbReference type="EC" id="4.2.1.20" evidence="3"/>
<evidence type="ECO:0000256" key="2">
    <source>
        <dbReference type="ARBA" id="ARBA00004733"/>
    </source>
</evidence>
<comment type="cofactor">
    <cofactor evidence="1">
        <name>pyridoxal 5'-phosphate</name>
        <dbReference type="ChEBI" id="CHEBI:597326"/>
    </cofactor>
</comment>
<dbReference type="PANTHER" id="PTHR48077:SF3">
    <property type="entry name" value="TRYPTOPHAN SYNTHASE"/>
    <property type="match status" value="1"/>
</dbReference>